<protein>
    <submittedName>
        <fullName evidence="2">Glycosyltransferase</fullName>
    </submittedName>
</protein>
<dbReference type="EMBL" id="JBBLZC010000001">
    <property type="protein sequence ID" value="MEK0081746.1"/>
    <property type="molecule type" value="Genomic_DNA"/>
</dbReference>
<dbReference type="Proteomes" id="UP001375743">
    <property type="component" value="Unassembled WGS sequence"/>
</dbReference>
<accession>A0ABU8XL12</accession>
<dbReference type="RefSeq" id="WP_418157594.1">
    <property type="nucleotide sequence ID" value="NZ_JBBLZC010000001.1"/>
</dbReference>
<dbReference type="InterPro" id="IPR007235">
    <property type="entry name" value="Glyco_trans_28_C"/>
</dbReference>
<evidence type="ECO:0000259" key="1">
    <source>
        <dbReference type="Pfam" id="PF04101"/>
    </source>
</evidence>
<dbReference type="SUPFAM" id="SSF53756">
    <property type="entry name" value="UDP-Glycosyltransferase/glycogen phosphorylase"/>
    <property type="match status" value="1"/>
</dbReference>
<reference evidence="2 3" key="1">
    <citation type="submission" date="2024-01" db="EMBL/GenBank/DDBJ databases">
        <title>Multi-omics insights into the function and evolution of sodium benzoate biodegradation pathways in Benzoatithermus flavus gen. nov., sp. nov. from hot spring.</title>
        <authorList>
            <person name="Hu C.-J."/>
            <person name="Li W.-J."/>
        </authorList>
    </citation>
    <scope>NUCLEOTIDE SEQUENCE [LARGE SCALE GENOMIC DNA]</scope>
    <source>
        <strain evidence="2 3">SYSU G07066</strain>
    </source>
</reference>
<evidence type="ECO:0000313" key="2">
    <source>
        <dbReference type="EMBL" id="MEK0081746.1"/>
    </source>
</evidence>
<organism evidence="2 3">
    <name type="scientific">Benzoatithermus flavus</name>
    <dbReference type="NCBI Taxonomy" id="3108223"/>
    <lineage>
        <taxon>Bacteria</taxon>
        <taxon>Pseudomonadati</taxon>
        <taxon>Pseudomonadota</taxon>
        <taxon>Alphaproteobacteria</taxon>
        <taxon>Geminicoccales</taxon>
        <taxon>Geminicoccaceae</taxon>
        <taxon>Benzoatithermus</taxon>
    </lineage>
</organism>
<comment type="caution">
    <text evidence="2">The sequence shown here is derived from an EMBL/GenBank/DDBJ whole genome shotgun (WGS) entry which is preliminary data.</text>
</comment>
<sequence length="315" mass="34680">MSTLFVASTGGHLAQLHELADRIDDGRRGDRLWVTFDSEQGRTLLDGEDRLFIPYIAERDVAGVGRAMWYAKRIIGKRKTITRVVSTGSGIALSFLPYAALRGIEAHYIESAARVGQPSLTGRLLQSVPGIRLYRQYPHVSHGNWRFGGSVFDGFESVSVEPRPLRRVVVTLGMERGFRRLLERAAAILPSEIDVLWQTGPTPVDGLDLAARPFVAAQALDKAMHEADVVVAHAGCGSALAALKAGKFPILVPRDPRHNEVVDMHQIEIARWLSRQGLALERAPEELSLADFETAARRAVIRTVELPPFRLAKAA</sequence>
<evidence type="ECO:0000313" key="3">
    <source>
        <dbReference type="Proteomes" id="UP001375743"/>
    </source>
</evidence>
<feature type="domain" description="Glycosyl transferase family 28 C-terminal" evidence="1">
    <location>
        <begin position="217"/>
        <end position="286"/>
    </location>
</feature>
<dbReference type="Gene3D" id="3.40.50.2000">
    <property type="entry name" value="Glycogen Phosphorylase B"/>
    <property type="match status" value="1"/>
</dbReference>
<gene>
    <name evidence="2" type="ORF">U1T56_01170</name>
</gene>
<keyword evidence="3" id="KW-1185">Reference proteome</keyword>
<proteinExistence type="predicted"/>
<dbReference type="Pfam" id="PF04101">
    <property type="entry name" value="Glyco_tran_28_C"/>
    <property type="match status" value="1"/>
</dbReference>
<name>A0ABU8XL12_9PROT</name>